<keyword evidence="2" id="KW-0378">Hydrolase</keyword>
<evidence type="ECO:0000259" key="5">
    <source>
        <dbReference type="Pfam" id="PF01425"/>
    </source>
</evidence>
<feature type="active site" description="Charge relay system" evidence="3">
    <location>
        <position position="181"/>
    </location>
</feature>
<dbReference type="InterPro" id="IPR036928">
    <property type="entry name" value="AS_sf"/>
</dbReference>
<dbReference type="OrthoDB" id="6428749at2759"/>
<keyword evidence="7" id="KW-1185">Reference proteome</keyword>
<dbReference type="STRING" id="1325734.A0A428PH49"/>
<dbReference type="AlphaFoldDB" id="A0A428PH49"/>
<dbReference type="GO" id="GO:0016787">
    <property type="term" value="F:hydrolase activity"/>
    <property type="evidence" value="ECO:0007669"/>
    <property type="project" value="UniProtKB-KW"/>
</dbReference>
<dbReference type="Gene3D" id="3.90.1300.10">
    <property type="entry name" value="Amidase signature (AS) domain"/>
    <property type="match status" value="1"/>
</dbReference>
<reference evidence="6 7" key="1">
    <citation type="submission" date="2017-06" db="EMBL/GenBank/DDBJ databases">
        <title>Comparative genomic analysis of Ambrosia Fusariam Clade fungi.</title>
        <authorList>
            <person name="Stajich J.E."/>
            <person name="Carrillo J."/>
            <person name="Kijimoto T."/>
            <person name="Eskalen A."/>
            <person name="O'Donnell K."/>
            <person name="Kasson M."/>
        </authorList>
    </citation>
    <scope>NUCLEOTIDE SEQUENCE [LARGE SCALE GENOMIC DNA]</scope>
    <source>
        <strain evidence="6 7">NRRL62584</strain>
    </source>
</reference>
<evidence type="ECO:0000313" key="7">
    <source>
        <dbReference type="Proteomes" id="UP000288168"/>
    </source>
</evidence>
<feature type="active site" description="Charge relay system" evidence="3">
    <location>
        <position position="254"/>
    </location>
</feature>
<dbReference type="PIRSF" id="PIRSF001221">
    <property type="entry name" value="Amidase_fungi"/>
    <property type="match status" value="1"/>
</dbReference>
<dbReference type="SUPFAM" id="SSF75304">
    <property type="entry name" value="Amidase signature (AS) enzymes"/>
    <property type="match status" value="1"/>
</dbReference>
<feature type="binding site" evidence="4">
    <location>
        <position position="229"/>
    </location>
    <ligand>
        <name>substrate</name>
    </ligand>
</feature>
<dbReference type="Proteomes" id="UP000288168">
    <property type="component" value="Unassembled WGS sequence"/>
</dbReference>
<sequence length="589" mass="64869">MCGLPSYKPLFYAEFTYTILTISLFFITPPKFNPKMSLQIIQPVPTPSGSAQYSALRDSLLQEFAASVPQDLFLSNSIFENPPKNVMAIPKECGLLSPQEIEITENYDAVGLAAAIASKKLTAVAVATAFSKRAIIAHQLTSCLSEWFMNEAIEQAKSLDAHLEKTGQTVGPLHGVPISLKEHIPLAGHWSSVGYLDTRRKDENDALMVSILRKAGAVFYCKTNQPQAIMHLESTSPRGRVLNPHNIKLSAGGSTGGEAALIALRGSVLGVGTDIGGSIRGPSGFCGIYGFKPTSYTLPMKDFLPGGFGAELNVLCSTGPMCSSLRDMDLLMSTIISAKPWIGDPRVIPIPWTGLKTPQSPRQSLKIGFMMDDGDIIPQPPVTRALEWARSKLQNSHSFTLKPFKPYRTAEAMKHIRLAYWPDGGKTVKGHLAVNDEPMFPLTKHITQDAEGPELGANDVLKQRLTRDEFRCDFSLHWEEQDVDIVICPVFVGPACTHETAFYWNYTALWNYVDYPGVVVPTLIKAQAKGEEKYSSSTPLSENCKHVRQLWEEGDFEGAPINLQIVARKHHDNDLFAALEQLKDVLELK</sequence>
<proteinExistence type="inferred from homology"/>
<protein>
    <recommendedName>
        <fullName evidence="5">Amidase domain-containing protein</fullName>
    </recommendedName>
</protein>
<accession>A0A428PH49</accession>
<dbReference type="Pfam" id="PF01425">
    <property type="entry name" value="Amidase"/>
    <property type="match status" value="1"/>
</dbReference>
<evidence type="ECO:0000256" key="4">
    <source>
        <dbReference type="PIRSR" id="PIRSR001221-2"/>
    </source>
</evidence>
<name>A0A428PH49_9HYPO</name>
<comment type="similarity">
    <text evidence="1">Belongs to the amidase family.</text>
</comment>
<comment type="caution">
    <text evidence="6">The sequence shown here is derived from an EMBL/GenBank/DDBJ whole genome shotgun (WGS) entry which is preliminary data.</text>
</comment>
<evidence type="ECO:0000256" key="2">
    <source>
        <dbReference type="ARBA" id="ARBA00022801"/>
    </source>
</evidence>
<dbReference type="EMBL" id="NKCI01000136">
    <property type="protein sequence ID" value="RSL52382.1"/>
    <property type="molecule type" value="Genomic_DNA"/>
</dbReference>
<feature type="binding site" evidence="4">
    <location>
        <begin position="275"/>
        <end position="278"/>
    </location>
    <ligand>
        <name>substrate</name>
    </ligand>
</feature>
<feature type="active site" description="Acyl-ester intermediate" evidence="3">
    <location>
        <position position="278"/>
    </location>
</feature>
<evidence type="ECO:0000256" key="3">
    <source>
        <dbReference type="PIRSR" id="PIRSR001221-1"/>
    </source>
</evidence>
<gene>
    <name evidence="6" type="ORF">CEP54_010954</name>
</gene>
<dbReference type="InterPro" id="IPR023631">
    <property type="entry name" value="Amidase_dom"/>
</dbReference>
<evidence type="ECO:0000256" key="1">
    <source>
        <dbReference type="ARBA" id="ARBA00009199"/>
    </source>
</evidence>
<evidence type="ECO:0000313" key="6">
    <source>
        <dbReference type="EMBL" id="RSL52382.1"/>
    </source>
</evidence>
<feature type="binding site" evidence="4">
    <location>
        <position position="254"/>
    </location>
    <ligand>
        <name>substrate</name>
    </ligand>
</feature>
<feature type="domain" description="Amidase" evidence="5">
    <location>
        <begin position="126"/>
        <end position="575"/>
    </location>
</feature>
<dbReference type="PANTHER" id="PTHR46072">
    <property type="entry name" value="AMIDASE-RELATED-RELATED"/>
    <property type="match status" value="1"/>
</dbReference>
<dbReference type="PANTHER" id="PTHR46072:SF4">
    <property type="entry name" value="AMIDASE C550.07-RELATED"/>
    <property type="match status" value="1"/>
</dbReference>
<organism evidence="6 7">
    <name type="scientific">Fusarium duplospermum</name>
    <dbReference type="NCBI Taxonomy" id="1325734"/>
    <lineage>
        <taxon>Eukaryota</taxon>
        <taxon>Fungi</taxon>
        <taxon>Dikarya</taxon>
        <taxon>Ascomycota</taxon>
        <taxon>Pezizomycotina</taxon>
        <taxon>Sordariomycetes</taxon>
        <taxon>Hypocreomycetidae</taxon>
        <taxon>Hypocreales</taxon>
        <taxon>Nectriaceae</taxon>
        <taxon>Fusarium</taxon>
        <taxon>Fusarium solani species complex</taxon>
    </lineage>
</organism>